<dbReference type="Pfam" id="PF05137">
    <property type="entry name" value="PilN"/>
    <property type="match status" value="1"/>
</dbReference>
<accession>A0A257LVH9</accession>
<evidence type="ECO:0008006" key="3">
    <source>
        <dbReference type="Google" id="ProtNLM"/>
    </source>
</evidence>
<reference evidence="2" key="1">
    <citation type="submission" date="2017-07" db="EMBL/GenBank/DDBJ databases">
        <title>Novel pathways for hydrocarbon cycling and metabolic interdependencies in hydrothermal sediment communities.</title>
        <authorList>
            <person name="Dombrowski N."/>
            <person name="Seitz K."/>
            <person name="Teske A."/>
            <person name="Baker B."/>
        </authorList>
    </citation>
    <scope>NUCLEOTIDE SEQUENCE [LARGE SCALE GENOMIC DNA]</scope>
</reference>
<proteinExistence type="predicted"/>
<evidence type="ECO:0000313" key="2">
    <source>
        <dbReference type="Proteomes" id="UP000216312"/>
    </source>
</evidence>
<evidence type="ECO:0000313" key="1">
    <source>
        <dbReference type="EMBL" id="OYV03422.1"/>
    </source>
</evidence>
<dbReference type="Gene3D" id="3.30.420.40">
    <property type="match status" value="1"/>
</dbReference>
<dbReference type="InterPro" id="IPR050696">
    <property type="entry name" value="FtsA/MreB"/>
</dbReference>
<comment type="caution">
    <text evidence="1">The sequence shown here is derived from an EMBL/GenBank/DDBJ whole genome shotgun (WGS) entry which is preliminary data.</text>
</comment>
<dbReference type="InterPro" id="IPR007813">
    <property type="entry name" value="PilN"/>
</dbReference>
<organism evidence="1 2">
    <name type="scientific">candidate division WOR-3 bacterium 4484_18</name>
    <dbReference type="NCBI Taxonomy" id="2020626"/>
    <lineage>
        <taxon>Bacteria</taxon>
        <taxon>Bacteria division WOR-3</taxon>
    </lineage>
</organism>
<dbReference type="PANTHER" id="PTHR32432:SF3">
    <property type="entry name" value="ETHANOLAMINE UTILIZATION PROTEIN EUTJ"/>
    <property type="match status" value="1"/>
</dbReference>
<dbReference type="SUPFAM" id="SSF53067">
    <property type="entry name" value="Actin-like ATPase domain"/>
    <property type="match status" value="1"/>
</dbReference>
<dbReference type="Proteomes" id="UP000216312">
    <property type="component" value="Unassembled WGS sequence"/>
</dbReference>
<sequence length="522" mass="59734">MPVYRRKSGLQVTPTIVKYVVVRPHRHTYRVLHTTKLAIKTDADKSRAFEIIRRGNFVPSDKLVVSYPTDIHHVEAIFPKLSDRELLHAIELNAEKYLTDRPESVAYDFKVTHKFIEDHTLKQRVFIFSLPKDKLESELSLLHTAHIFPYRLSDASFALWNLASCTPELPPNTLLVNIDTDYTIMVYIREGRLWFSRTIPLGVSSLLKDLQLTISLPEGRVVVIDADRASELLEKYGIPEPSDETTEEGIPFSMFRTFHRPFIEKISIELNRTLNYISSTFNRNIDAIFITGDGASVKNLVQSISEEFTIPCNEYNIDRIFPAESKSTLHEFAIPLGFAIDVNNVNLLPRALEYEWHAILYRRYVKLLAVLSIPVLISVYGLLYLQESILKERMTSLSIQYNNAKITANEFISLVERRDNLRKHLQSLPDVPRTPPYVGILKLLSNITPPNLQLTKLELSDHHVLISGMVVGTDVGLELQLSQFLLNLNQSPYLSAITLLNKSHTSIDRIPCLIFDIECEIK</sequence>
<protein>
    <recommendedName>
        <fullName evidence="3">SHS2 domain-containing protein</fullName>
    </recommendedName>
</protein>
<dbReference type="InterPro" id="IPR043129">
    <property type="entry name" value="ATPase_NBD"/>
</dbReference>
<gene>
    <name evidence="1" type="ORF">CGW93_01245</name>
</gene>
<dbReference type="PANTHER" id="PTHR32432">
    <property type="entry name" value="CELL DIVISION PROTEIN FTSA-RELATED"/>
    <property type="match status" value="1"/>
</dbReference>
<name>A0A257LVH9_UNCW3</name>
<dbReference type="AlphaFoldDB" id="A0A257LVH9"/>
<dbReference type="EMBL" id="NMUJ01000007">
    <property type="protein sequence ID" value="OYV03422.1"/>
    <property type="molecule type" value="Genomic_DNA"/>
</dbReference>